<keyword evidence="1" id="KW-0812">Transmembrane</keyword>
<protein>
    <submittedName>
        <fullName evidence="2">Uncharacterized protein</fullName>
    </submittedName>
</protein>
<keyword evidence="3" id="KW-1185">Reference proteome</keyword>
<dbReference type="RefSeq" id="XP_041192019.1">
    <property type="nucleotide sequence ID" value="XM_041342974.1"/>
</dbReference>
<evidence type="ECO:0000313" key="3">
    <source>
        <dbReference type="Proteomes" id="UP000807769"/>
    </source>
</evidence>
<dbReference type="EMBL" id="JABBWG010000020">
    <property type="protein sequence ID" value="KAG1814683.1"/>
    <property type="molecule type" value="Genomic_DNA"/>
</dbReference>
<keyword evidence="1" id="KW-0472">Membrane</keyword>
<comment type="caution">
    <text evidence="2">The sequence shown here is derived from an EMBL/GenBank/DDBJ whole genome shotgun (WGS) entry which is preliminary data.</text>
</comment>
<gene>
    <name evidence="2" type="ORF">BJ212DRAFT_346780</name>
</gene>
<dbReference type="Proteomes" id="UP000807769">
    <property type="component" value="Unassembled WGS sequence"/>
</dbReference>
<evidence type="ECO:0000256" key="1">
    <source>
        <dbReference type="SAM" id="Phobius"/>
    </source>
</evidence>
<dbReference type="AlphaFoldDB" id="A0A9P7E8U3"/>
<reference evidence="2" key="1">
    <citation type="journal article" date="2020" name="New Phytol.">
        <title>Comparative genomics reveals dynamic genome evolution in host specialist ectomycorrhizal fungi.</title>
        <authorList>
            <person name="Lofgren L.A."/>
            <person name="Nguyen N.H."/>
            <person name="Vilgalys R."/>
            <person name="Ruytinx J."/>
            <person name="Liao H.L."/>
            <person name="Branco S."/>
            <person name="Kuo A."/>
            <person name="LaButti K."/>
            <person name="Lipzen A."/>
            <person name="Andreopoulos W."/>
            <person name="Pangilinan J."/>
            <person name="Riley R."/>
            <person name="Hundley H."/>
            <person name="Na H."/>
            <person name="Barry K."/>
            <person name="Grigoriev I.V."/>
            <person name="Stajich J.E."/>
            <person name="Kennedy P.G."/>
        </authorList>
    </citation>
    <scope>NUCLEOTIDE SEQUENCE</scope>
    <source>
        <strain evidence="2">MN1</strain>
    </source>
</reference>
<keyword evidence="1" id="KW-1133">Transmembrane helix</keyword>
<dbReference type="GeneID" id="64636990"/>
<feature type="transmembrane region" description="Helical" evidence="1">
    <location>
        <begin position="20"/>
        <end position="45"/>
    </location>
</feature>
<name>A0A9P7E8U3_9AGAM</name>
<accession>A0A9P7E8U3</accession>
<evidence type="ECO:0000313" key="2">
    <source>
        <dbReference type="EMBL" id="KAG1814683.1"/>
    </source>
</evidence>
<organism evidence="2 3">
    <name type="scientific">Suillus subaureus</name>
    <dbReference type="NCBI Taxonomy" id="48587"/>
    <lineage>
        <taxon>Eukaryota</taxon>
        <taxon>Fungi</taxon>
        <taxon>Dikarya</taxon>
        <taxon>Basidiomycota</taxon>
        <taxon>Agaricomycotina</taxon>
        <taxon>Agaricomycetes</taxon>
        <taxon>Agaricomycetidae</taxon>
        <taxon>Boletales</taxon>
        <taxon>Suillineae</taxon>
        <taxon>Suillaceae</taxon>
        <taxon>Suillus</taxon>
    </lineage>
</organism>
<proteinExistence type="predicted"/>
<feature type="transmembrane region" description="Helical" evidence="1">
    <location>
        <begin position="57"/>
        <end position="78"/>
    </location>
</feature>
<sequence>MHLIWHVTPPFYLLELLISYAMRLSILGVFSVLPTTALVIFAVTITLDYGAMLVGGLLGFGLSGCVNMQFIVYCQVYFNSGCLICINLRLWQAHSGIPSLRLMATWIHLTQSLEYRSCDRAYCAFSLVWNCTMLTIRIFAGL</sequence>